<reference evidence="9 10" key="1">
    <citation type="journal article" date="2015" name="Nature">
        <title>rRNA introns, odd ribosomes, and small enigmatic genomes across a large radiation of phyla.</title>
        <authorList>
            <person name="Brown C.T."/>
            <person name="Hug L.A."/>
            <person name="Thomas B.C."/>
            <person name="Sharon I."/>
            <person name="Castelle C.J."/>
            <person name="Singh A."/>
            <person name="Wilkins M.J."/>
            <person name="Williams K.H."/>
            <person name="Banfield J.F."/>
        </authorList>
    </citation>
    <scope>NUCLEOTIDE SEQUENCE [LARGE SCALE GENOMIC DNA]</scope>
</reference>
<feature type="transmembrane region" description="Helical" evidence="6">
    <location>
        <begin position="486"/>
        <end position="508"/>
    </location>
</feature>
<evidence type="ECO:0000259" key="7">
    <source>
        <dbReference type="Pfam" id="PF03772"/>
    </source>
</evidence>
<dbReference type="Proteomes" id="UP000034380">
    <property type="component" value="Unassembled WGS sequence"/>
</dbReference>
<feature type="domain" description="DUF4131" evidence="8">
    <location>
        <begin position="29"/>
        <end position="200"/>
    </location>
</feature>
<evidence type="ECO:0000256" key="1">
    <source>
        <dbReference type="ARBA" id="ARBA00004651"/>
    </source>
</evidence>
<dbReference type="InterPro" id="IPR052159">
    <property type="entry name" value="Competence_DNA_uptake"/>
</dbReference>
<dbReference type="Pfam" id="PF03772">
    <property type="entry name" value="Competence"/>
    <property type="match status" value="1"/>
</dbReference>
<dbReference type="PANTHER" id="PTHR30619:SF7">
    <property type="entry name" value="BETA-LACTAMASE DOMAIN PROTEIN"/>
    <property type="match status" value="1"/>
</dbReference>
<evidence type="ECO:0000259" key="8">
    <source>
        <dbReference type="Pfam" id="PF13567"/>
    </source>
</evidence>
<feature type="transmembrane region" description="Helical" evidence="6">
    <location>
        <begin position="461"/>
        <end position="480"/>
    </location>
</feature>
<dbReference type="Pfam" id="PF13567">
    <property type="entry name" value="DUF4131"/>
    <property type="match status" value="1"/>
</dbReference>
<dbReference type="InterPro" id="IPR004477">
    <property type="entry name" value="ComEC_N"/>
</dbReference>
<evidence type="ECO:0000256" key="6">
    <source>
        <dbReference type="SAM" id="Phobius"/>
    </source>
</evidence>
<feature type="transmembrane region" description="Helical" evidence="6">
    <location>
        <begin position="365"/>
        <end position="384"/>
    </location>
</feature>
<organism evidence="9 10">
    <name type="scientific">Candidatus Yanofskybacteria bacterium GW2011_GWA1_41_6</name>
    <dbReference type="NCBI Taxonomy" id="1619020"/>
    <lineage>
        <taxon>Bacteria</taxon>
        <taxon>Candidatus Yanofskyibacteriota</taxon>
    </lineage>
</organism>
<evidence type="ECO:0000256" key="3">
    <source>
        <dbReference type="ARBA" id="ARBA00022692"/>
    </source>
</evidence>
<accession>A0A0G0WLT9</accession>
<sequence>YLLISFLVGIFGGAWFENTYLATAVFVLIGTIVVTISAYEKTFVTKPIRQAQGKNAERNRRIGVLIGGCILVLALGVFRYGQANLNQSLLTEFVRSTGSGQATKGIAVTTRGFVDDEMSVKGDKAQLVFHVTELEVPGRILATDELTLIFLNAYPTYKFGDLISVQGSLELPENFTPDFDYVQYLKNKNIRTTISYPKISLEPSVRLSKLQQLKITFYHWVFNIKDSFQSAINRSLSAPYSAYINGILLGTRQDIPDDLTNAFNRTSTTHILAISGYNITIIAEALLMALVFFMKRRYAFWISVIVIIIFTIMTGASASVVRAAIMGLLLLFANGYGRLYDPKNSILLAGGVMIFLDPLALRYDVGFQLSFLAVLGLMYIGPILKEKFKRIPEWFGLKEIFLMSISAQIMVAPLLAYIFNTFSLVSILANLFVLPLMPLVMFFGFLTGVGGLIFDSLGRAIGLVVWVIASYQLQVIQWLGSLSFSAVTVVMSSFVLCLLYILITFGIWSMKVIKNQQNGNNQKKS</sequence>
<gene>
    <name evidence="9" type="ORF">UU70_C0011G0001</name>
</gene>
<evidence type="ECO:0000313" key="9">
    <source>
        <dbReference type="EMBL" id="KKS13714.1"/>
    </source>
</evidence>
<keyword evidence="2" id="KW-1003">Cell membrane</keyword>
<comment type="caution">
    <text evidence="9">The sequence shown here is derived from an EMBL/GenBank/DDBJ whole genome shotgun (WGS) entry which is preliminary data.</text>
</comment>
<feature type="transmembrane region" description="Helical" evidence="6">
    <location>
        <begin position="62"/>
        <end position="81"/>
    </location>
</feature>
<evidence type="ECO:0000256" key="5">
    <source>
        <dbReference type="ARBA" id="ARBA00023136"/>
    </source>
</evidence>
<evidence type="ECO:0000256" key="4">
    <source>
        <dbReference type="ARBA" id="ARBA00022989"/>
    </source>
</evidence>
<feature type="domain" description="ComEC/Rec2-related protein" evidence="7">
    <location>
        <begin position="247"/>
        <end position="507"/>
    </location>
</feature>
<comment type="subcellular location">
    <subcellularLocation>
        <location evidence="1">Cell membrane</location>
        <topology evidence="1">Multi-pass membrane protein</topology>
    </subcellularLocation>
</comment>
<dbReference type="InterPro" id="IPR025405">
    <property type="entry name" value="DUF4131"/>
</dbReference>
<feature type="transmembrane region" description="Helical" evidence="6">
    <location>
        <begin position="396"/>
        <end position="419"/>
    </location>
</feature>
<feature type="non-terminal residue" evidence="9">
    <location>
        <position position="1"/>
    </location>
</feature>
<dbReference type="EMBL" id="LCBQ01000011">
    <property type="protein sequence ID" value="KKS13714.1"/>
    <property type="molecule type" value="Genomic_DNA"/>
</dbReference>
<dbReference type="GO" id="GO:0005886">
    <property type="term" value="C:plasma membrane"/>
    <property type="evidence" value="ECO:0007669"/>
    <property type="project" value="UniProtKB-SubCell"/>
</dbReference>
<dbReference type="NCBIfam" id="TIGR00360">
    <property type="entry name" value="ComEC_N-term"/>
    <property type="match status" value="1"/>
</dbReference>
<feature type="transmembrane region" description="Helical" evidence="6">
    <location>
        <begin position="300"/>
        <end position="333"/>
    </location>
</feature>
<keyword evidence="5 6" id="KW-0472">Membrane</keyword>
<dbReference type="AlphaFoldDB" id="A0A0G0WLT9"/>
<feature type="transmembrane region" description="Helical" evidence="6">
    <location>
        <begin position="20"/>
        <end position="39"/>
    </location>
</feature>
<evidence type="ECO:0000256" key="2">
    <source>
        <dbReference type="ARBA" id="ARBA00022475"/>
    </source>
</evidence>
<keyword evidence="3 6" id="KW-0812">Transmembrane</keyword>
<keyword evidence="4 6" id="KW-1133">Transmembrane helix</keyword>
<feature type="transmembrane region" description="Helical" evidence="6">
    <location>
        <begin position="271"/>
        <end position="293"/>
    </location>
</feature>
<proteinExistence type="predicted"/>
<evidence type="ECO:0000313" key="10">
    <source>
        <dbReference type="Proteomes" id="UP000034380"/>
    </source>
</evidence>
<protein>
    <submittedName>
        <fullName evidence="9">Internalization-related competence protein ComEC/Rec2 protein</fullName>
    </submittedName>
</protein>
<dbReference type="PANTHER" id="PTHR30619">
    <property type="entry name" value="DNA INTERNALIZATION/COMPETENCE PROTEIN COMEC/REC2"/>
    <property type="match status" value="1"/>
</dbReference>
<feature type="transmembrane region" description="Helical" evidence="6">
    <location>
        <begin position="431"/>
        <end position="454"/>
    </location>
</feature>
<name>A0A0G0WLT9_9BACT</name>